<dbReference type="AlphaFoldDB" id="A0A6G0YW19"/>
<evidence type="ECO:0000313" key="2">
    <source>
        <dbReference type="Proteomes" id="UP000478052"/>
    </source>
</evidence>
<dbReference type="EMBL" id="VUJU01002227">
    <property type="protein sequence ID" value="KAF0762074.1"/>
    <property type="molecule type" value="Genomic_DNA"/>
</dbReference>
<dbReference type="Proteomes" id="UP000478052">
    <property type="component" value="Unassembled WGS sequence"/>
</dbReference>
<evidence type="ECO:0000313" key="1">
    <source>
        <dbReference type="EMBL" id="KAF0762074.1"/>
    </source>
</evidence>
<reference evidence="1 2" key="1">
    <citation type="submission" date="2019-08" db="EMBL/GenBank/DDBJ databases">
        <title>Whole genome of Aphis craccivora.</title>
        <authorList>
            <person name="Voronova N.V."/>
            <person name="Shulinski R.S."/>
            <person name="Bandarenka Y.V."/>
            <person name="Zhorov D.G."/>
            <person name="Warner D."/>
        </authorList>
    </citation>
    <scope>NUCLEOTIDE SEQUENCE [LARGE SCALE GENOMIC DNA]</scope>
    <source>
        <strain evidence="1">180601</strain>
        <tissue evidence="1">Whole Body</tissue>
    </source>
</reference>
<gene>
    <name evidence="1" type="ORF">FWK35_00003001</name>
</gene>
<proteinExistence type="predicted"/>
<sequence length="50" mass="5795">MEKGIRGRHFWGFLLFRPAFWGFPLYHPLDGKRTLSNTSTLSKTKLSVQA</sequence>
<protein>
    <submittedName>
        <fullName evidence="1">Uncharacterized protein</fullName>
    </submittedName>
</protein>
<organism evidence="1 2">
    <name type="scientific">Aphis craccivora</name>
    <name type="common">Cowpea aphid</name>
    <dbReference type="NCBI Taxonomy" id="307492"/>
    <lineage>
        <taxon>Eukaryota</taxon>
        <taxon>Metazoa</taxon>
        <taxon>Ecdysozoa</taxon>
        <taxon>Arthropoda</taxon>
        <taxon>Hexapoda</taxon>
        <taxon>Insecta</taxon>
        <taxon>Pterygota</taxon>
        <taxon>Neoptera</taxon>
        <taxon>Paraneoptera</taxon>
        <taxon>Hemiptera</taxon>
        <taxon>Sternorrhyncha</taxon>
        <taxon>Aphidomorpha</taxon>
        <taxon>Aphidoidea</taxon>
        <taxon>Aphididae</taxon>
        <taxon>Aphidini</taxon>
        <taxon>Aphis</taxon>
        <taxon>Aphis</taxon>
    </lineage>
</organism>
<keyword evidence="2" id="KW-1185">Reference proteome</keyword>
<name>A0A6G0YW19_APHCR</name>
<comment type="caution">
    <text evidence="1">The sequence shown here is derived from an EMBL/GenBank/DDBJ whole genome shotgun (WGS) entry which is preliminary data.</text>
</comment>
<accession>A0A6G0YW19</accession>